<evidence type="ECO:0000259" key="7">
    <source>
        <dbReference type="PROSITE" id="PS51918"/>
    </source>
</evidence>
<dbReference type="InterPro" id="IPR006158">
    <property type="entry name" value="Cobalamin-bd"/>
</dbReference>
<dbReference type="Proteomes" id="UP000308489">
    <property type="component" value="Chromosome 1"/>
</dbReference>
<evidence type="ECO:0000256" key="1">
    <source>
        <dbReference type="ARBA" id="ARBA00001966"/>
    </source>
</evidence>
<dbReference type="Gene3D" id="3.40.50.280">
    <property type="entry name" value="Cobalamin-binding domain"/>
    <property type="match status" value="1"/>
</dbReference>
<dbReference type="PROSITE" id="PS51332">
    <property type="entry name" value="B12_BINDING"/>
    <property type="match status" value="1"/>
</dbReference>
<feature type="domain" description="B12-binding" evidence="6">
    <location>
        <begin position="1"/>
        <end position="133"/>
    </location>
</feature>
<dbReference type="InterPro" id="IPR025288">
    <property type="entry name" value="DUF4080"/>
</dbReference>
<dbReference type="InterPro" id="IPR036724">
    <property type="entry name" value="Cobalamin-bd_sf"/>
</dbReference>
<gene>
    <name evidence="8" type="ORF">NCTC503_01036</name>
</gene>
<comment type="cofactor">
    <cofactor evidence="1">
        <name>[4Fe-4S] cluster</name>
        <dbReference type="ChEBI" id="CHEBI:49883"/>
    </cofactor>
</comment>
<organism evidence="8 9">
    <name type="scientific">Hathewaya histolytica</name>
    <name type="common">Clostridium histolyticum</name>
    <dbReference type="NCBI Taxonomy" id="1498"/>
    <lineage>
        <taxon>Bacteria</taxon>
        <taxon>Bacillati</taxon>
        <taxon>Bacillota</taxon>
        <taxon>Clostridia</taxon>
        <taxon>Eubacteriales</taxon>
        <taxon>Clostridiaceae</taxon>
        <taxon>Hathewaya</taxon>
    </lineage>
</organism>
<evidence type="ECO:0000256" key="4">
    <source>
        <dbReference type="ARBA" id="ARBA00023004"/>
    </source>
</evidence>
<evidence type="ECO:0000256" key="2">
    <source>
        <dbReference type="ARBA" id="ARBA00022691"/>
    </source>
</evidence>
<dbReference type="SUPFAM" id="SSF52242">
    <property type="entry name" value="Cobalamin (vitamin B12)-binding domain"/>
    <property type="match status" value="1"/>
</dbReference>
<dbReference type="SFLD" id="SFLDG01082">
    <property type="entry name" value="B12-binding_domain_containing"/>
    <property type="match status" value="1"/>
</dbReference>
<dbReference type="PROSITE" id="PS51918">
    <property type="entry name" value="RADICAL_SAM"/>
    <property type="match status" value="1"/>
</dbReference>
<evidence type="ECO:0000313" key="9">
    <source>
        <dbReference type="Proteomes" id="UP000308489"/>
    </source>
</evidence>
<dbReference type="GO" id="GO:0005829">
    <property type="term" value="C:cytosol"/>
    <property type="evidence" value="ECO:0007669"/>
    <property type="project" value="TreeGrafter"/>
</dbReference>
<dbReference type="SMART" id="SM00729">
    <property type="entry name" value="Elp3"/>
    <property type="match status" value="1"/>
</dbReference>
<keyword evidence="9" id="KW-1185">Reference proteome</keyword>
<keyword evidence="4" id="KW-0408">Iron</keyword>
<proteinExistence type="predicted"/>
<dbReference type="PANTHER" id="PTHR43409:SF16">
    <property type="entry name" value="SLR0320 PROTEIN"/>
    <property type="match status" value="1"/>
</dbReference>
<dbReference type="CDD" id="cd02068">
    <property type="entry name" value="radical_SAM_B12_BD"/>
    <property type="match status" value="1"/>
</dbReference>
<dbReference type="Pfam" id="PF02310">
    <property type="entry name" value="B12-binding"/>
    <property type="match status" value="1"/>
</dbReference>
<dbReference type="InterPro" id="IPR007197">
    <property type="entry name" value="rSAM"/>
</dbReference>
<keyword evidence="2" id="KW-0949">S-adenosyl-L-methionine</keyword>
<dbReference type="Pfam" id="PF13311">
    <property type="entry name" value="DUF4080"/>
    <property type="match status" value="1"/>
</dbReference>
<dbReference type="AlphaFoldDB" id="A0A4U9R8V1"/>
<dbReference type="EMBL" id="LR590481">
    <property type="protein sequence ID" value="VTQ87141.1"/>
    <property type="molecule type" value="Genomic_DNA"/>
</dbReference>
<dbReference type="InterPro" id="IPR006638">
    <property type="entry name" value="Elp3/MiaA/NifB-like_rSAM"/>
</dbReference>
<feature type="domain" description="Radical SAM core" evidence="7">
    <location>
        <begin position="169"/>
        <end position="402"/>
    </location>
</feature>
<dbReference type="GO" id="GO:0031419">
    <property type="term" value="F:cobalamin binding"/>
    <property type="evidence" value="ECO:0007669"/>
    <property type="project" value="InterPro"/>
</dbReference>
<accession>A0A4U9R8V1</accession>
<dbReference type="GO" id="GO:0051539">
    <property type="term" value="F:4 iron, 4 sulfur cluster binding"/>
    <property type="evidence" value="ECO:0007669"/>
    <property type="project" value="UniProtKB-KW"/>
</dbReference>
<reference evidence="8 9" key="1">
    <citation type="submission" date="2019-05" db="EMBL/GenBank/DDBJ databases">
        <authorList>
            <consortium name="Pathogen Informatics"/>
        </authorList>
    </citation>
    <scope>NUCLEOTIDE SEQUENCE [LARGE SCALE GENOMIC DNA]</scope>
    <source>
        <strain evidence="8 9">NCTC503</strain>
    </source>
</reference>
<dbReference type="InterPro" id="IPR023404">
    <property type="entry name" value="rSAM_horseshoe"/>
</dbReference>
<evidence type="ECO:0000259" key="6">
    <source>
        <dbReference type="PROSITE" id="PS51332"/>
    </source>
</evidence>
<dbReference type="InterPro" id="IPR051198">
    <property type="entry name" value="BchE-like"/>
</dbReference>
<dbReference type="Pfam" id="PF04055">
    <property type="entry name" value="Radical_SAM"/>
    <property type="match status" value="1"/>
</dbReference>
<sequence>MKALLVALNSQYIHSNLAIRYLRAYTKDMDYNCVLKEFTINNRIEQVLEGIMEEKPDFICFSTYIWNVDMVKALSHLIKRIDSKIEILYGGPEVSFDSEEFLKESNGDYVIKGEGEKAFREFIEYKLKIRNINSIKGFYYSKNGEIFFNGNRENMDMNEIVFPYEECENLENKIVYYEGSRGCPFRCKYCLSSTDRNLRFLNIERIKKELQFFIDKKVKLVKFVDRTFNANHDFAMAIWEYLIKNAKETSFHFEISADILKKDEIELLKSAPSGLFQFEVGVQSTNNTTLKHINRMVNFSSIEEKVVEIKNLQNIKQHLDLIAGLPGEDLSSFINSFNDVYSIEPEEIQLGFLKLLKGSNMREEAGMWGMEYSPYPPYEILKTSSISYEELVILKRVEAMVDKYYNSGKFHNIIKYFINIFPNPFDFYLELSKFFKHKGYLNRNISSTEYYKVFLDFNKEILKRDNNSLKEIIKYDYLTYNKRSWVPDFIREDVNRDEIDKVKEILKQDDVNINFSKVHIQKFNLDMELYIQENVLKKAEVYVIFYENKYKVKFITNIDKSF</sequence>
<dbReference type="RefSeq" id="WP_138209736.1">
    <property type="nucleotide sequence ID" value="NZ_CBCRUQ010000004.1"/>
</dbReference>
<dbReference type="GO" id="GO:0003824">
    <property type="term" value="F:catalytic activity"/>
    <property type="evidence" value="ECO:0007669"/>
    <property type="project" value="InterPro"/>
</dbReference>
<dbReference type="SFLD" id="SFLDG01123">
    <property type="entry name" value="methyltransferase_(Class_B)"/>
    <property type="match status" value="1"/>
</dbReference>
<dbReference type="SFLD" id="SFLDS00029">
    <property type="entry name" value="Radical_SAM"/>
    <property type="match status" value="1"/>
</dbReference>
<evidence type="ECO:0000313" key="8">
    <source>
        <dbReference type="EMBL" id="VTQ87141.1"/>
    </source>
</evidence>
<keyword evidence="5" id="KW-0411">Iron-sulfur</keyword>
<protein>
    <submittedName>
        <fullName evidence="8">Putative B12-binding Fe-S oxidoreductase</fullName>
    </submittedName>
</protein>
<dbReference type="InterPro" id="IPR034466">
    <property type="entry name" value="Methyltransferase_Class_B"/>
</dbReference>
<name>A0A4U9R8V1_HATHI</name>
<evidence type="ECO:0000256" key="3">
    <source>
        <dbReference type="ARBA" id="ARBA00022723"/>
    </source>
</evidence>
<dbReference type="SUPFAM" id="SSF102114">
    <property type="entry name" value="Radical SAM enzymes"/>
    <property type="match status" value="1"/>
</dbReference>
<dbReference type="Gene3D" id="3.80.30.20">
    <property type="entry name" value="tm_1862 like domain"/>
    <property type="match status" value="1"/>
</dbReference>
<dbReference type="PANTHER" id="PTHR43409">
    <property type="entry name" value="ANAEROBIC MAGNESIUM-PROTOPORPHYRIN IX MONOMETHYL ESTER CYCLASE-RELATED"/>
    <property type="match status" value="1"/>
</dbReference>
<dbReference type="GO" id="GO:0046872">
    <property type="term" value="F:metal ion binding"/>
    <property type="evidence" value="ECO:0007669"/>
    <property type="project" value="UniProtKB-KW"/>
</dbReference>
<dbReference type="KEGG" id="hhw:NCTC503_01036"/>
<dbReference type="InterPro" id="IPR058240">
    <property type="entry name" value="rSAM_sf"/>
</dbReference>
<keyword evidence="3" id="KW-0479">Metal-binding</keyword>
<evidence type="ECO:0000256" key="5">
    <source>
        <dbReference type="ARBA" id="ARBA00023014"/>
    </source>
</evidence>
<dbReference type="OrthoDB" id="9801424at2"/>
<dbReference type="CDD" id="cd01335">
    <property type="entry name" value="Radical_SAM"/>
    <property type="match status" value="1"/>
</dbReference>